<dbReference type="InterPro" id="IPR038468">
    <property type="entry name" value="MmpS_C"/>
</dbReference>
<comment type="similarity">
    <text evidence="2">Belongs to the MmpS family.</text>
</comment>
<dbReference type="Pfam" id="PF05423">
    <property type="entry name" value="Mycobact_memb"/>
    <property type="match status" value="1"/>
</dbReference>
<accession>A0A285IXQ3</accession>
<dbReference type="OrthoDB" id="3406002at2"/>
<feature type="transmembrane region" description="Helical" evidence="8">
    <location>
        <begin position="91"/>
        <end position="114"/>
    </location>
</feature>
<keyword evidence="6 8" id="KW-0472">Membrane</keyword>
<comment type="subcellular location">
    <subcellularLocation>
        <location evidence="1">Cell membrane</location>
    </subcellularLocation>
</comment>
<evidence type="ECO:0000256" key="6">
    <source>
        <dbReference type="ARBA" id="ARBA00023136"/>
    </source>
</evidence>
<evidence type="ECO:0000256" key="3">
    <source>
        <dbReference type="ARBA" id="ARBA00022475"/>
    </source>
</evidence>
<evidence type="ECO:0000256" key="8">
    <source>
        <dbReference type="SAM" id="Phobius"/>
    </source>
</evidence>
<name>A0A285IXQ3_9ACTN</name>
<keyword evidence="4 8" id="KW-0812">Transmembrane</keyword>
<dbReference type="GO" id="GO:0005886">
    <property type="term" value="C:plasma membrane"/>
    <property type="evidence" value="ECO:0007669"/>
    <property type="project" value="UniProtKB-SubCell"/>
</dbReference>
<dbReference type="AlphaFoldDB" id="A0A285IXQ3"/>
<reference evidence="9 10" key="1">
    <citation type="submission" date="2017-09" db="EMBL/GenBank/DDBJ databases">
        <authorList>
            <person name="Ehlers B."/>
            <person name="Leendertz F.H."/>
        </authorList>
    </citation>
    <scope>NUCLEOTIDE SEQUENCE [LARGE SCALE GENOMIC DNA]</scope>
    <source>
        <strain evidence="9 10">CGMCC 4.6857</strain>
    </source>
</reference>
<protein>
    <submittedName>
        <fullName evidence="9">Membrane protein</fullName>
    </submittedName>
</protein>
<dbReference type="Proteomes" id="UP000219612">
    <property type="component" value="Unassembled WGS sequence"/>
</dbReference>
<dbReference type="EMBL" id="OBDY01000012">
    <property type="protein sequence ID" value="SNY51876.1"/>
    <property type="molecule type" value="Genomic_DNA"/>
</dbReference>
<evidence type="ECO:0000256" key="7">
    <source>
        <dbReference type="SAM" id="MobiDB-lite"/>
    </source>
</evidence>
<feature type="compositionally biased region" description="Pro residues" evidence="7">
    <location>
        <begin position="73"/>
        <end position="82"/>
    </location>
</feature>
<evidence type="ECO:0000256" key="2">
    <source>
        <dbReference type="ARBA" id="ARBA00007531"/>
    </source>
</evidence>
<dbReference type="RefSeq" id="WP_097322733.1">
    <property type="nucleotide sequence ID" value="NZ_OBDY01000012.1"/>
</dbReference>
<evidence type="ECO:0000256" key="5">
    <source>
        <dbReference type="ARBA" id="ARBA00022989"/>
    </source>
</evidence>
<evidence type="ECO:0000256" key="4">
    <source>
        <dbReference type="ARBA" id="ARBA00022692"/>
    </source>
</evidence>
<evidence type="ECO:0000313" key="9">
    <source>
        <dbReference type="EMBL" id="SNY51876.1"/>
    </source>
</evidence>
<proteinExistence type="inferred from homology"/>
<keyword evidence="10" id="KW-1185">Reference proteome</keyword>
<dbReference type="Gene3D" id="2.60.40.2880">
    <property type="entry name" value="MmpS1-5, C-terminal soluble domain"/>
    <property type="match status" value="1"/>
</dbReference>
<evidence type="ECO:0000256" key="1">
    <source>
        <dbReference type="ARBA" id="ARBA00004236"/>
    </source>
</evidence>
<dbReference type="InterPro" id="IPR008693">
    <property type="entry name" value="MmpS"/>
</dbReference>
<keyword evidence="5 8" id="KW-1133">Transmembrane helix</keyword>
<keyword evidence="3" id="KW-1003">Cell membrane</keyword>
<evidence type="ECO:0000313" key="10">
    <source>
        <dbReference type="Proteomes" id="UP000219612"/>
    </source>
</evidence>
<organism evidence="9 10">
    <name type="scientific">Paractinoplanes atraurantiacus</name>
    <dbReference type="NCBI Taxonomy" id="1036182"/>
    <lineage>
        <taxon>Bacteria</taxon>
        <taxon>Bacillati</taxon>
        <taxon>Actinomycetota</taxon>
        <taxon>Actinomycetes</taxon>
        <taxon>Micromonosporales</taxon>
        <taxon>Micromonosporaceae</taxon>
        <taxon>Paractinoplanes</taxon>
    </lineage>
</organism>
<sequence length="245" mass="25486">MSSNTQPDQSRPDPGRTTPGDPTFSPGYASLPQPPDPDYPPTSEFPATASDNVPPGYPPPGYGTPYDPYDGGYPPPAGPTQRPPRKSNVPIVAVIIAVTLLLCGGVGTAGVLIARNVTEKAKEAVAPITGLPSVKPELPAAPTGGPGFGAKVSVTYEVTGDGPASQLLYVESLSESPQRLESVQLPWKFTGEIDTPTVLNVTAFRLGDPDGTISCRVLVNGEEVARNTSDPGTFGTVTCNHFAFE</sequence>
<feature type="region of interest" description="Disordered" evidence="7">
    <location>
        <begin position="1"/>
        <end position="85"/>
    </location>
</feature>
<feature type="compositionally biased region" description="Low complexity" evidence="7">
    <location>
        <begin position="63"/>
        <end position="72"/>
    </location>
</feature>
<gene>
    <name evidence="9" type="ORF">SAMN05421748_112128</name>
</gene>